<reference evidence="1" key="1">
    <citation type="submission" date="2022-10" db="EMBL/GenBank/DDBJ databases">
        <title>Characterization and whole genome sequencing of a new Roseateles species, isolated from fresh water.</title>
        <authorList>
            <person name="Guliayeva D.Y."/>
            <person name="Akhremchuk A.E."/>
            <person name="Sikolenko M.A."/>
            <person name="Valentovich L.N."/>
            <person name="Sidarenka A.V."/>
        </authorList>
    </citation>
    <scope>NUCLEOTIDE SEQUENCE</scope>
    <source>
        <strain evidence="1">BIM B-1768</strain>
    </source>
</reference>
<protein>
    <submittedName>
        <fullName evidence="1">Uncharacterized protein</fullName>
    </submittedName>
</protein>
<name>A0ABY6AZB6_9BURK</name>
<dbReference type="EMBL" id="CP104562">
    <property type="protein sequence ID" value="UXH78032.1"/>
    <property type="molecule type" value="Genomic_DNA"/>
</dbReference>
<dbReference type="RefSeq" id="WP_261757799.1">
    <property type="nucleotide sequence ID" value="NZ_CP104562.2"/>
</dbReference>
<evidence type="ECO:0000313" key="1">
    <source>
        <dbReference type="EMBL" id="UXH78032.1"/>
    </source>
</evidence>
<gene>
    <name evidence="1" type="ORF">N4261_24250</name>
</gene>
<evidence type="ECO:0000313" key="2">
    <source>
        <dbReference type="Proteomes" id="UP001064933"/>
    </source>
</evidence>
<sequence>MNADRIKRLRDRKPLTGCDERTVVTLQQTWGMSEARVFGHRLGADALCVRTDLSVGSALANLRRVLMCSASMLAVIDENGHEGDPMRDAVSIVRELQREGLGMLGLIECGVDEEGREGAATISPPHAPAPSANDGAVAVTAATAAAA</sequence>
<dbReference type="Proteomes" id="UP001064933">
    <property type="component" value="Chromosome"/>
</dbReference>
<proteinExistence type="predicted"/>
<accession>A0ABY6AZB6</accession>
<keyword evidence="2" id="KW-1185">Reference proteome</keyword>
<organism evidence="1 2">
    <name type="scientific">Roseateles amylovorans</name>
    <dbReference type="NCBI Taxonomy" id="2978473"/>
    <lineage>
        <taxon>Bacteria</taxon>
        <taxon>Pseudomonadati</taxon>
        <taxon>Pseudomonadota</taxon>
        <taxon>Betaproteobacteria</taxon>
        <taxon>Burkholderiales</taxon>
        <taxon>Sphaerotilaceae</taxon>
        <taxon>Roseateles</taxon>
    </lineage>
</organism>